<proteinExistence type="predicted"/>
<protein>
    <submittedName>
        <fullName evidence="1">Uncharacterized protein</fullName>
    </submittedName>
</protein>
<reference evidence="1" key="1">
    <citation type="journal article" date="2021" name="Proc. Natl. Acad. Sci. U.S.A.">
        <title>A Catalog of Tens of Thousands of Viruses from Human Metagenomes Reveals Hidden Associations with Chronic Diseases.</title>
        <authorList>
            <person name="Tisza M.J."/>
            <person name="Buck C.B."/>
        </authorList>
    </citation>
    <scope>NUCLEOTIDE SEQUENCE</scope>
    <source>
        <strain evidence="1">CtnOB2</strain>
    </source>
</reference>
<sequence length="33" mass="4122">MSLCNQLHCMRFLNKLIWWVSRNRHCINTEMWG</sequence>
<evidence type="ECO:0000313" key="1">
    <source>
        <dbReference type="EMBL" id="DAE05351.1"/>
    </source>
</evidence>
<dbReference type="EMBL" id="BK015408">
    <property type="protein sequence ID" value="DAE05351.1"/>
    <property type="molecule type" value="Genomic_DNA"/>
</dbReference>
<name>A0A8S5PDT8_9CAUD</name>
<organism evidence="1">
    <name type="scientific">Siphoviridae sp. ctnOB2</name>
    <dbReference type="NCBI Taxonomy" id="2825661"/>
    <lineage>
        <taxon>Viruses</taxon>
        <taxon>Duplodnaviria</taxon>
        <taxon>Heunggongvirae</taxon>
        <taxon>Uroviricota</taxon>
        <taxon>Caudoviricetes</taxon>
    </lineage>
</organism>
<accession>A0A8S5PDT8</accession>